<gene>
    <name evidence="1" type="ORF">NM125_01775</name>
</gene>
<name>A0A9X2L174_9BACT</name>
<protein>
    <submittedName>
        <fullName evidence="1">Uncharacterized protein</fullName>
    </submittedName>
</protein>
<reference evidence="1" key="1">
    <citation type="submission" date="2022-06" db="EMBL/GenBank/DDBJ databases">
        <title>Gracilimonas sp. CAU 1638 isolated from sea sediment.</title>
        <authorList>
            <person name="Kim W."/>
        </authorList>
    </citation>
    <scope>NUCLEOTIDE SEQUENCE</scope>
    <source>
        <strain evidence="1">CAU 1638</strain>
    </source>
</reference>
<evidence type="ECO:0000313" key="2">
    <source>
        <dbReference type="Proteomes" id="UP001139125"/>
    </source>
</evidence>
<dbReference type="InterPro" id="IPR012347">
    <property type="entry name" value="Ferritin-like"/>
</dbReference>
<comment type="caution">
    <text evidence="1">The sequence shown here is derived from an EMBL/GenBank/DDBJ whole genome shotgun (WGS) entry which is preliminary data.</text>
</comment>
<dbReference type="RefSeq" id="WP_255132254.1">
    <property type="nucleotide sequence ID" value="NZ_JANDBC010000001.1"/>
</dbReference>
<sequence length="183" mass="20025">MEKEKLQDYTTDLYALLKHTQKAVKTQKSSSKVDHTKAVDLLHDIDVALTEQLNEFDGMEDLLNDGTASTIKEKLATVSGSLAGLMDTQREDPVSKMLRDDYTALSMIASGYTMLHTAALGAGEDHLAEFTKSSLTTIAALITETSRVMPHVVASELDVEQIAEAAETNTQECWNPETMMAEA</sequence>
<organism evidence="1 2">
    <name type="scientific">Gracilimonas sediminicola</name>
    <dbReference type="NCBI Taxonomy" id="2952158"/>
    <lineage>
        <taxon>Bacteria</taxon>
        <taxon>Pseudomonadati</taxon>
        <taxon>Balneolota</taxon>
        <taxon>Balneolia</taxon>
        <taxon>Balneolales</taxon>
        <taxon>Balneolaceae</taxon>
        <taxon>Gracilimonas</taxon>
    </lineage>
</organism>
<dbReference type="EMBL" id="JANDBC010000001">
    <property type="protein sequence ID" value="MCP9290304.1"/>
    <property type="molecule type" value="Genomic_DNA"/>
</dbReference>
<proteinExistence type="predicted"/>
<keyword evidence="2" id="KW-1185">Reference proteome</keyword>
<dbReference type="Proteomes" id="UP001139125">
    <property type="component" value="Unassembled WGS sequence"/>
</dbReference>
<dbReference type="AlphaFoldDB" id="A0A9X2L174"/>
<evidence type="ECO:0000313" key="1">
    <source>
        <dbReference type="EMBL" id="MCP9290304.1"/>
    </source>
</evidence>
<accession>A0A9X2L174</accession>
<dbReference type="Gene3D" id="1.20.1260.10">
    <property type="match status" value="1"/>
</dbReference>